<dbReference type="AlphaFoldDB" id="A0AAT9HDR5"/>
<reference evidence="1" key="2">
    <citation type="submission" date="2024-07" db="EMBL/GenBank/DDBJ databases">
        <title>Streptomyces haneummycinica sp. nov., a new antibiotic-producing actinobacterium isolated from marine sediment.</title>
        <authorList>
            <person name="Uemura M."/>
            <person name="Hamada M."/>
            <person name="Hirano S."/>
            <person name="Kobayashi K."/>
            <person name="Ohshiro T."/>
            <person name="Kobayashi T."/>
            <person name="Terahara T."/>
        </authorList>
    </citation>
    <scope>NUCLEOTIDE SEQUENCE</scope>
    <source>
        <strain evidence="1">KM77-8</strain>
    </source>
</reference>
<name>A0AAT9HDR5_9ACTN</name>
<evidence type="ECO:0000313" key="1">
    <source>
        <dbReference type="EMBL" id="BFO15559.1"/>
    </source>
</evidence>
<proteinExistence type="predicted"/>
<protein>
    <submittedName>
        <fullName evidence="1">Uncharacterized protein</fullName>
    </submittedName>
</protein>
<reference evidence="1" key="1">
    <citation type="submission" date="2024-06" db="EMBL/GenBank/DDBJ databases">
        <authorList>
            <consortium name="consrtm"/>
            <person name="Uemura M."/>
            <person name="Terahara T."/>
        </authorList>
    </citation>
    <scope>NUCLEOTIDE SEQUENCE</scope>
    <source>
        <strain evidence="1">KM77-8</strain>
    </source>
</reference>
<sequence>MSLSARGTPASGPSFSLGALLVDGAGLGEGALTVDMQEGVHLLVDGLDPGQMGLGDLYGRELAGSDLLGGVGCGELDDVIAHGGLLLPRICGTLKRCCSWAGAPESACSG</sequence>
<gene>
    <name evidence="1" type="ORF">SHKM778_19470</name>
</gene>
<dbReference type="EMBL" id="AP035768">
    <property type="protein sequence ID" value="BFO15559.1"/>
    <property type="molecule type" value="Genomic_DNA"/>
</dbReference>
<accession>A0AAT9HDR5</accession>
<organism evidence="1">
    <name type="scientific">Streptomyces haneummycinicus</name>
    <dbReference type="NCBI Taxonomy" id="3074435"/>
    <lineage>
        <taxon>Bacteria</taxon>
        <taxon>Bacillati</taxon>
        <taxon>Actinomycetota</taxon>
        <taxon>Actinomycetes</taxon>
        <taxon>Kitasatosporales</taxon>
        <taxon>Streptomycetaceae</taxon>
        <taxon>Streptomyces</taxon>
    </lineage>
</organism>